<keyword evidence="2" id="KW-0472">Membrane</keyword>
<name>A0AAV3ZJG7_9GAST</name>
<accession>A0AAV3ZJG7</accession>
<keyword evidence="4" id="KW-1185">Reference proteome</keyword>
<dbReference type="EMBL" id="BLXT01002468">
    <property type="protein sequence ID" value="GFN94647.1"/>
    <property type="molecule type" value="Genomic_DNA"/>
</dbReference>
<sequence length="744" mass="83019">MADDTMYSDVVYTLRLLLVFSYIVSPGLAVGLFSMDKQEASLEITFDNNWKIVFEEPQLNDFYKCLCSDQTLSCGFEYTWDTIDSYKVSQVFAMESVSLNVSIHSFVCTKDGTGFKTSKILCTRESIGEYTRDPSFDVSKYEFFSKSCKTSCVEVGWPGNKVTYSDKDDLIEITKGQCPTPRANSAVTLETTQATNKTPETTSTSAAITPSEGKTVQNVKDPISIPDESPLPMTTGLDTGVSQAVSDPVALQVSIRHSSTEKGDEYANVIYIGAGAASFLVLTIALVVIFSLKRKQKFCRKIGYLRIFGNRLWTSSNEGTFKRTFNHERFPDNTESHSTWISADQGYTTRFTPGSVYCTIADTHVTSANLTSFKTQEKQTYSKLSNSRRNSEIGNHFLEISKMATARENELRPLGKKQSTEERRDGASSSNVYNKLQNSRFATSRENMNEICGTYNVAAGEYKTKTEKDHGLEIRSSTGAMDSYSLVPKAGNVADAVSHAGVESEAQINASLERQSVIEDKNSHTNALVSKPQSNEYFILDADQVKECGLSENGKPCTCTDLSTENNSNNQTSEYFTLEKADETENVDLDTGNSSVENVPDGTVPTHELPKTEYFELENYERTEYIELDSMNVERNGEEMPTDGTTNISWPPKTEYFELEGKVGSEYVDLDARMDGGISDTAEHQRTVYYELDDVAGENDGNTNTVNETLERDTEMVTDNIYQEIGPLKKKKWGILGWMRFNFK</sequence>
<dbReference type="Proteomes" id="UP000735302">
    <property type="component" value="Unassembled WGS sequence"/>
</dbReference>
<evidence type="ECO:0000256" key="2">
    <source>
        <dbReference type="SAM" id="Phobius"/>
    </source>
</evidence>
<keyword evidence="2" id="KW-0812">Transmembrane</keyword>
<keyword evidence="2" id="KW-1133">Transmembrane helix</keyword>
<comment type="caution">
    <text evidence="3">The sequence shown here is derived from an EMBL/GenBank/DDBJ whole genome shotgun (WGS) entry which is preliminary data.</text>
</comment>
<feature type="region of interest" description="Disordered" evidence="1">
    <location>
        <begin position="408"/>
        <end position="434"/>
    </location>
</feature>
<organism evidence="3 4">
    <name type="scientific">Plakobranchus ocellatus</name>
    <dbReference type="NCBI Taxonomy" id="259542"/>
    <lineage>
        <taxon>Eukaryota</taxon>
        <taxon>Metazoa</taxon>
        <taxon>Spiralia</taxon>
        <taxon>Lophotrochozoa</taxon>
        <taxon>Mollusca</taxon>
        <taxon>Gastropoda</taxon>
        <taxon>Heterobranchia</taxon>
        <taxon>Euthyneura</taxon>
        <taxon>Panpulmonata</taxon>
        <taxon>Sacoglossa</taxon>
        <taxon>Placobranchoidea</taxon>
        <taxon>Plakobranchidae</taxon>
        <taxon>Plakobranchus</taxon>
    </lineage>
</organism>
<evidence type="ECO:0000313" key="3">
    <source>
        <dbReference type="EMBL" id="GFN94647.1"/>
    </source>
</evidence>
<feature type="compositionally biased region" description="Basic and acidic residues" evidence="1">
    <location>
        <begin position="408"/>
        <end position="426"/>
    </location>
</feature>
<feature type="transmembrane region" description="Helical" evidence="2">
    <location>
        <begin position="12"/>
        <end position="33"/>
    </location>
</feature>
<feature type="transmembrane region" description="Helical" evidence="2">
    <location>
        <begin position="269"/>
        <end position="292"/>
    </location>
</feature>
<evidence type="ECO:0000313" key="4">
    <source>
        <dbReference type="Proteomes" id="UP000735302"/>
    </source>
</evidence>
<dbReference type="AlphaFoldDB" id="A0AAV3ZJG7"/>
<evidence type="ECO:0000256" key="1">
    <source>
        <dbReference type="SAM" id="MobiDB-lite"/>
    </source>
</evidence>
<protein>
    <submittedName>
        <fullName evidence="3">Uncharacterized protein</fullName>
    </submittedName>
</protein>
<reference evidence="3 4" key="1">
    <citation type="journal article" date="2021" name="Elife">
        <title>Chloroplast acquisition without the gene transfer in kleptoplastic sea slugs, Plakobranchus ocellatus.</title>
        <authorList>
            <person name="Maeda T."/>
            <person name="Takahashi S."/>
            <person name="Yoshida T."/>
            <person name="Shimamura S."/>
            <person name="Takaki Y."/>
            <person name="Nagai Y."/>
            <person name="Toyoda A."/>
            <person name="Suzuki Y."/>
            <person name="Arimoto A."/>
            <person name="Ishii H."/>
            <person name="Satoh N."/>
            <person name="Nishiyama T."/>
            <person name="Hasebe M."/>
            <person name="Maruyama T."/>
            <person name="Minagawa J."/>
            <person name="Obokata J."/>
            <person name="Shigenobu S."/>
        </authorList>
    </citation>
    <scope>NUCLEOTIDE SEQUENCE [LARGE SCALE GENOMIC DNA]</scope>
</reference>
<proteinExistence type="predicted"/>
<gene>
    <name evidence="3" type="ORF">PoB_002115300</name>
</gene>